<feature type="region of interest" description="Disordered" evidence="1">
    <location>
        <begin position="35"/>
        <end position="80"/>
    </location>
</feature>
<evidence type="ECO:0000256" key="1">
    <source>
        <dbReference type="SAM" id="MobiDB-lite"/>
    </source>
</evidence>
<organism evidence="3 4">
    <name type="scientific">Flexivirga caeni</name>
    <dbReference type="NCBI Taxonomy" id="2294115"/>
    <lineage>
        <taxon>Bacteria</taxon>
        <taxon>Bacillati</taxon>
        <taxon>Actinomycetota</taxon>
        <taxon>Actinomycetes</taxon>
        <taxon>Micrococcales</taxon>
        <taxon>Dermacoccaceae</taxon>
        <taxon>Flexivirga</taxon>
    </lineage>
</organism>
<dbReference type="EMBL" id="RJJQ01000002">
    <property type="protein sequence ID" value="RNI24816.1"/>
    <property type="molecule type" value="Genomic_DNA"/>
</dbReference>
<reference evidence="3 4" key="1">
    <citation type="submission" date="2018-11" db="EMBL/GenBank/DDBJ databases">
        <title>Draft genome of Simplicispira Flexivirga sp. BO-16.</title>
        <authorList>
            <person name="Im W.T."/>
        </authorList>
    </citation>
    <scope>NUCLEOTIDE SEQUENCE [LARGE SCALE GENOMIC DNA]</scope>
    <source>
        <strain evidence="3 4">BO-16</strain>
    </source>
</reference>
<evidence type="ECO:0000259" key="2">
    <source>
        <dbReference type="Pfam" id="PF07563"/>
    </source>
</evidence>
<accession>A0A3M9MH26</accession>
<dbReference type="Pfam" id="PF07563">
    <property type="entry name" value="DUF1541"/>
    <property type="match status" value="2"/>
</dbReference>
<comment type="caution">
    <text evidence="3">The sequence shown here is derived from an EMBL/GenBank/DDBJ whole genome shotgun (WGS) entry which is preliminary data.</text>
</comment>
<keyword evidence="4" id="KW-1185">Reference proteome</keyword>
<dbReference type="AlphaFoldDB" id="A0A3M9MH26"/>
<dbReference type="InterPro" id="IPR011438">
    <property type="entry name" value="DUF1541"/>
</dbReference>
<name>A0A3M9MH26_9MICO</name>
<gene>
    <name evidence="3" type="ORF">EFY87_03755</name>
</gene>
<sequence>MMTGMDTTTISKLPRRSLLTLVTGATVLGLAACSGGSGNQTATASGSGMSHTPMSSSSMSTGSSSMPMHHGGGGPVPAGMTAAAHPKYPVGSTVILTANHMEGMDGARATVVGAYSTFTYAVNYTPTTGGAMVKDHKWVVQQEIRDAGTQRLTDGKKVVLTADHMPGVRGATATIASSTDQTVYVVDYTVGGMTMKNHKWVGQDEMKAAK</sequence>
<feature type="domain" description="DUF1541" evidence="2">
    <location>
        <begin position="154"/>
        <end position="201"/>
    </location>
</feature>
<evidence type="ECO:0000313" key="4">
    <source>
        <dbReference type="Proteomes" id="UP000271678"/>
    </source>
</evidence>
<protein>
    <submittedName>
        <fullName evidence="3">DUF1541 domain-containing protein</fullName>
    </submittedName>
</protein>
<proteinExistence type="predicted"/>
<dbReference type="Gene3D" id="2.30.30.1210">
    <property type="entry name" value="Domain of unknown function DUF1541"/>
    <property type="match status" value="1"/>
</dbReference>
<dbReference type="Proteomes" id="UP000271678">
    <property type="component" value="Unassembled WGS sequence"/>
</dbReference>
<evidence type="ECO:0000313" key="3">
    <source>
        <dbReference type="EMBL" id="RNI24816.1"/>
    </source>
</evidence>
<feature type="compositionally biased region" description="Low complexity" evidence="1">
    <location>
        <begin position="45"/>
        <end position="69"/>
    </location>
</feature>
<dbReference type="OrthoDB" id="1701949at2"/>
<feature type="domain" description="DUF1541" evidence="2">
    <location>
        <begin position="90"/>
        <end position="141"/>
    </location>
</feature>